<proteinExistence type="predicted"/>
<gene>
    <name evidence="1" type="ORF">HGB38_13125</name>
</gene>
<dbReference type="SUPFAM" id="SSF55961">
    <property type="entry name" value="Bet v1-like"/>
    <property type="match status" value="1"/>
</dbReference>
<dbReference type="AlphaFoldDB" id="A0A7X6R3A2"/>
<reference evidence="1 2" key="1">
    <citation type="submission" date="2020-04" db="EMBL/GenBank/DDBJ databases">
        <title>MicrobeNet Type strains.</title>
        <authorList>
            <person name="Nicholson A.C."/>
        </authorList>
    </citation>
    <scope>NUCLEOTIDE SEQUENCE [LARGE SCALE GENOMIC DNA]</scope>
    <source>
        <strain evidence="1 2">DSM 44956</strain>
    </source>
</reference>
<dbReference type="EMBL" id="JAAXOS010000006">
    <property type="protein sequence ID" value="NKY27158.1"/>
    <property type="molecule type" value="Genomic_DNA"/>
</dbReference>
<accession>A0A7X6R3A2</accession>
<dbReference type="RefSeq" id="WP_062968168.1">
    <property type="nucleotide sequence ID" value="NZ_JAAXOS010000006.1"/>
</dbReference>
<organism evidence="1 2">
    <name type="scientific">Nocardia gamkensis</name>
    <dbReference type="NCBI Taxonomy" id="352869"/>
    <lineage>
        <taxon>Bacteria</taxon>
        <taxon>Bacillati</taxon>
        <taxon>Actinomycetota</taxon>
        <taxon>Actinomycetes</taxon>
        <taxon>Mycobacteriales</taxon>
        <taxon>Nocardiaceae</taxon>
        <taxon>Nocardia</taxon>
    </lineage>
</organism>
<protein>
    <submittedName>
        <fullName evidence="1">DUF2505 domain-containing protein</fullName>
    </submittedName>
</protein>
<evidence type="ECO:0000313" key="2">
    <source>
        <dbReference type="Proteomes" id="UP000540698"/>
    </source>
</evidence>
<dbReference type="Pfam" id="PF10698">
    <property type="entry name" value="DUF2505"/>
    <property type="match status" value="1"/>
</dbReference>
<evidence type="ECO:0000313" key="1">
    <source>
        <dbReference type="EMBL" id="NKY27158.1"/>
    </source>
</evidence>
<dbReference type="InterPro" id="IPR019639">
    <property type="entry name" value="DUF2505"/>
</dbReference>
<sequence>MATPLAYTARYSHPPAAVRAAFANDQYWKDRIAAVGGPNARLDSVAVSGDQVRVEMVQAIAAEQLPAAVTAVRPGDLIIPRVEDWTGDRADFEARVEGAPAEVRGTVTLAADGSGTVATVDGTIEVKIPLFGSKIEKAIAEHLTELLKNEAEFTGRWLAEH</sequence>
<name>A0A7X6R3A2_9NOCA</name>
<dbReference type="Proteomes" id="UP000540698">
    <property type="component" value="Unassembled WGS sequence"/>
</dbReference>
<comment type="caution">
    <text evidence="1">The sequence shown here is derived from an EMBL/GenBank/DDBJ whole genome shotgun (WGS) entry which is preliminary data.</text>
</comment>
<keyword evidence="2" id="KW-1185">Reference proteome</keyword>